<feature type="chain" id="PRO_5018209690" description="Porin" evidence="2">
    <location>
        <begin position="20"/>
        <end position="662"/>
    </location>
</feature>
<dbReference type="EMBL" id="RPDH01000001">
    <property type="protein sequence ID" value="RPE12438.1"/>
    <property type="molecule type" value="Genomic_DNA"/>
</dbReference>
<feature type="region of interest" description="Disordered" evidence="1">
    <location>
        <begin position="29"/>
        <end position="48"/>
    </location>
</feature>
<evidence type="ECO:0000313" key="4">
    <source>
        <dbReference type="Proteomes" id="UP000278351"/>
    </source>
</evidence>
<dbReference type="RefSeq" id="WP_123844948.1">
    <property type="nucleotide sequence ID" value="NZ_RPDH01000001.1"/>
</dbReference>
<dbReference type="AlphaFoldDB" id="A0A3N4PX03"/>
<reference evidence="3 4" key="1">
    <citation type="submission" date="2018-11" db="EMBL/GenBank/DDBJ databases">
        <title>Chitinophaga lutea sp.nov., isolate from arsenic contaminated soil.</title>
        <authorList>
            <person name="Zong Y."/>
        </authorList>
    </citation>
    <scope>NUCLEOTIDE SEQUENCE [LARGE SCALE GENOMIC DNA]</scope>
    <source>
        <strain evidence="3 4">ZY74</strain>
    </source>
</reference>
<protein>
    <recommendedName>
        <fullName evidence="5">Porin</fullName>
    </recommendedName>
</protein>
<evidence type="ECO:0000313" key="3">
    <source>
        <dbReference type="EMBL" id="RPE12438.1"/>
    </source>
</evidence>
<keyword evidence="4" id="KW-1185">Reference proteome</keyword>
<organism evidence="3 4">
    <name type="scientific">Chitinophaga lutea</name>
    <dbReference type="NCBI Taxonomy" id="2488634"/>
    <lineage>
        <taxon>Bacteria</taxon>
        <taxon>Pseudomonadati</taxon>
        <taxon>Bacteroidota</taxon>
        <taxon>Chitinophagia</taxon>
        <taxon>Chitinophagales</taxon>
        <taxon>Chitinophagaceae</taxon>
        <taxon>Chitinophaga</taxon>
    </lineage>
</organism>
<evidence type="ECO:0000256" key="2">
    <source>
        <dbReference type="SAM" id="SignalP"/>
    </source>
</evidence>
<accession>A0A3N4PX03</accession>
<feature type="signal peptide" evidence="2">
    <location>
        <begin position="1"/>
        <end position="19"/>
    </location>
</feature>
<dbReference type="Proteomes" id="UP000278351">
    <property type="component" value="Unassembled WGS sequence"/>
</dbReference>
<dbReference type="InterPro" id="IPR025631">
    <property type="entry name" value="Porin_10"/>
</dbReference>
<dbReference type="OrthoDB" id="1489309at2"/>
<feature type="compositionally biased region" description="Basic and acidic residues" evidence="1">
    <location>
        <begin position="39"/>
        <end position="48"/>
    </location>
</feature>
<evidence type="ECO:0000256" key="1">
    <source>
        <dbReference type="SAM" id="MobiDB-lite"/>
    </source>
</evidence>
<keyword evidence="2" id="KW-0732">Signal</keyword>
<gene>
    <name evidence="3" type="ORF">EGT74_02485</name>
</gene>
<comment type="caution">
    <text evidence="3">The sequence shown here is derived from an EMBL/GenBank/DDBJ whole genome shotgun (WGS) entry which is preliminary data.</text>
</comment>
<dbReference type="Pfam" id="PF14121">
    <property type="entry name" value="Porin_10"/>
    <property type="match status" value="1"/>
</dbReference>
<sequence>MRHFTIVFLLLVCTGGALKAQFNTNRLPVGGGGGGNSRMQRDTSSHDHEPDTLTIRYRYLGEPTDFMLDSSVADFSLNYLGVPGSFINLGNNGSASRNLIFTPRMIPGFDPGFHSFDVYGYNHQNAQFFNTNRPYSELGYLIGGQQEQMINLMHTQNRGNKFNFHFAYRKINSPGYFRAQATNHDNYKVTAHYNSQNKRYHILMSYYLNKLNAGENGGIVDTVSLSDPEYNRRRLIPTRMGGGTAQSSAFFNTNIPVKNDYQEASILLRQQFDWGRGDTVHVNDTTEYYKFDPRFRVEHTFSYTQNTYEFIDLNPDSLYYVNNYKLKLWPEAFGQDTVLTRHRWRVLSNDLSLISFPVLGNMAHFIRLGAGFDYIQGDFLTATTKFSNMRVHGEYRNKTRNQKWDLSAKGELYTLGENIGDYAVSGVLSRYLNETLGNISFMFSNVNKEPSYVNRYFGTNHFTVYENNNLGKENITQLQFKADNRRLKYNVAANYFLFNKYTYFKSYTESDQFAGLFNLLQIVAYKRLDIKSFTLDANFAFQRVIGDSPLQLPTVWARARMAYNARLFKNLNLYTGIEAKYNTPYYADDYSPVLSQFVYQRRYNISNYPDLAAFVHFRIKSFTAYVRTENLNTFLWDNNMTAPFYPANNFALRIGLRWWFIN</sequence>
<proteinExistence type="predicted"/>
<name>A0A3N4PX03_9BACT</name>
<evidence type="ECO:0008006" key="5">
    <source>
        <dbReference type="Google" id="ProtNLM"/>
    </source>
</evidence>